<keyword evidence="9" id="KW-1185">Reference proteome</keyword>
<dbReference type="Gene3D" id="3.30.70.20">
    <property type="match status" value="1"/>
</dbReference>
<keyword evidence="5 6" id="KW-0411">Iron-sulfur</keyword>
<evidence type="ECO:0000256" key="3">
    <source>
        <dbReference type="ARBA" id="ARBA00022982"/>
    </source>
</evidence>
<name>A0A4R1MEG7_9FIRM</name>
<organism evidence="8 9">
    <name type="scientific">Natranaerovirga hydrolytica</name>
    <dbReference type="NCBI Taxonomy" id="680378"/>
    <lineage>
        <taxon>Bacteria</taxon>
        <taxon>Bacillati</taxon>
        <taxon>Bacillota</taxon>
        <taxon>Clostridia</taxon>
        <taxon>Lachnospirales</taxon>
        <taxon>Natranaerovirgaceae</taxon>
        <taxon>Natranaerovirga</taxon>
    </lineage>
</organism>
<dbReference type="Proteomes" id="UP000294545">
    <property type="component" value="Unassembled WGS sequence"/>
</dbReference>
<reference evidence="8 9" key="1">
    <citation type="submission" date="2019-03" db="EMBL/GenBank/DDBJ databases">
        <title>Genomic Encyclopedia of Type Strains, Phase IV (KMG-IV): sequencing the most valuable type-strain genomes for metagenomic binning, comparative biology and taxonomic classification.</title>
        <authorList>
            <person name="Goeker M."/>
        </authorList>
    </citation>
    <scope>NUCLEOTIDE SEQUENCE [LARGE SCALE GENOMIC DNA]</scope>
    <source>
        <strain evidence="8 9">DSM 24176</strain>
    </source>
</reference>
<keyword evidence="4 6" id="KW-0408">Iron</keyword>
<dbReference type="PROSITE" id="PS51379">
    <property type="entry name" value="4FE4S_FER_2"/>
    <property type="match status" value="1"/>
</dbReference>
<gene>
    <name evidence="8" type="ORF">EDC19_2286</name>
</gene>
<accession>A0A4R1MEG7</accession>
<comment type="function">
    <text evidence="6">Ferredoxins are iron-sulfur proteins that transfer electrons in a wide variety of metabolic reactions.</text>
</comment>
<evidence type="ECO:0000313" key="8">
    <source>
        <dbReference type="EMBL" id="TCK90517.1"/>
    </source>
</evidence>
<keyword evidence="1 6" id="KW-0813">Transport</keyword>
<comment type="caution">
    <text evidence="8">The sequence shown here is derived from an EMBL/GenBank/DDBJ whole genome shotgun (WGS) entry which is preliminary data.</text>
</comment>
<dbReference type="PRINTS" id="PR00352">
    <property type="entry name" value="3FE4SFRDOXIN"/>
</dbReference>
<dbReference type="OrthoDB" id="9803319at2"/>
<dbReference type="InterPro" id="IPR051269">
    <property type="entry name" value="Fe-S_cluster_ET"/>
</dbReference>
<evidence type="ECO:0000256" key="4">
    <source>
        <dbReference type="ARBA" id="ARBA00023004"/>
    </source>
</evidence>
<keyword evidence="3 6" id="KW-0249">Electron transport</keyword>
<dbReference type="Pfam" id="PF13370">
    <property type="entry name" value="Fer4_13"/>
    <property type="match status" value="1"/>
</dbReference>
<dbReference type="PANTHER" id="PTHR36923">
    <property type="entry name" value="FERREDOXIN"/>
    <property type="match status" value="1"/>
</dbReference>
<protein>
    <recommendedName>
        <fullName evidence="6">Ferredoxin</fullName>
    </recommendedName>
</protein>
<dbReference type="SUPFAM" id="SSF54862">
    <property type="entry name" value="4Fe-4S ferredoxins"/>
    <property type="match status" value="1"/>
</dbReference>
<dbReference type="AlphaFoldDB" id="A0A4R1MEG7"/>
<dbReference type="InterPro" id="IPR001080">
    <property type="entry name" value="3Fe4S_ferredoxin"/>
</dbReference>
<evidence type="ECO:0000256" key="2">
    <source>
        <dbReference type="ARBA" id="ARBA00022723"/>
    </source>
</evidence>
<evidence type="ECO:0000256" key="6">
    <source>
        <dbReference type="RuleBase" id="RU368020"/>
    </source>
</evidence>
<sequence length="62" mass="6695">MKAHVDKETCIGCELCPNICPEVFRMEDDGLAVAIDVEVPSDNEDTAKEAEEACPVDAIEVS</sequence>
<dbReference type="GO" id="GO:0005506">
    <property type="term" value="F:iron ion binding"/>
    <property type="evidence" value="ECO:0007669"/>
    <property type="project" value="UniProtKB-UniRule"/>
</dbReference>
<dbReference type="RefSeq" id="WP_132282968.1">
    <property type="nucleotide sequence ID" value="NZ_SMGQ01000015.1"/>
</dbReference>
<evidence type="ECO:0000313" key="9">
    <source>
        <dbReference type="Proteomes" id="UP000294545"/>
    </source>
</evidence>
<evidence type="ECO:0000259" key="7">
    <source>
        <dbReference type="PROSITE" id="PS51379"/>
    </source>
</evidence>
<dbReference type="EMBL" id="SMGQ01000015">
    <property type="protein sequence ID" value="TCK90517.1"/>
    <property type="molecule type" value="Genomic_DNA"/>
</dbReference>
<dbReference type="PANTHER" id="PTHR36923:SF3">
    <property type="entry name" value="FERREDOXIN"/>
    <property type="match status" value="1"/>
</dbReference>
<dbReference type="GO" id="GO:0051536">
    <property type="term" value="F:iron-sulfur cluster binding"/>
    <property type="evidence" value="ECO:0007669"/>
    <property type="project" value="UniProtKB-KW"/>
</dbReference>
<proteinExistence type="predicted"/>
<dbReference type="InterPro" id="IPR017896">
    <property type="entry name" value="4Fe4S_Fe-S-bd"/>
</dbReference>
<keyword evidence="2 6" id="KW-0479">Metal-binding</keyword>
<dbReference type="GO" id="GO:0009055">
    <property type="term" value="F:electron transfer activity"/>
    <property type="evidence" value="ECO:0007669"/>
    <property type="project" value="UniProtKB-UniRule"/>
</dbReference>
<evidence type="ECO:0000256" key="5">
    <source>
        <dbReference type="ARBA" id="ARBA00023014"/>
    </source>
</evidence>
<feature type="domain" description="4Fe-4S ferredoxin-type" evidence="7">
    <location>
        <begin position="1"/>
        <end position="29"/>
    </location>
</feature>
<evidence type="ECO:0000256" key="1">
    <source>
        <dbReference type="ARBA" id="ARBA00022448"/>
    </source>
</evidence>